<name>A0A1Q5UAH4_9EURO</name>
<evidence type="ECO:0000313" key="2">
    <source>
        <dbReference type="Proteomes" id="UP000186955"/>
    </source>
</evidence>
<organism evidence="1 2">
    <name type="scientific">Penicillium subrubescens</name>
    <dbReference type="NCBI Taxonomy" id="1316194"/>
    <lineage>
        <taxon>Eukaryota</taxon>
        <taxon>Fungi</taxon>
        <taxon>Dikarya</taxon>
        <taxon>Ascomycota</taxon>
        <taxon>Pezizomycotina</taxon>
        <taxon>Eurotiomycetes</taxon>
        <taxon>Eurotiomycetidae</taxon>
        <taxon>Eurotiales</taxon>
        <taxon>Aspergillaceae</taxon>
        <taxon>Penicillium</taxon>
    </lineage>
</organism>
<dbReference type="AlphaFoldDB" id="A0A1Q5UAH4"/>
<gene>
    <name evidence="1" type="ORF">PENSUB_5162</name>
</gene>
<accession>A0A1Q5UAH4</accession>
<proteinExistence type="predicted"/>
<dbReference type="EMBL" id="MNBE01000511">
    <property type="protein sequence ID" value="OKP09484.1"/>
    <property type="molecule type" value="Genomic_DNA"/>
</dbReference>
<protein>
    <submittedName>
        <fullName evidence="1">Uncharacterized protein</fullName>
    </submittedName>
</protein>
<sequence length="134" mass="14986">MADTYLSEDAKKLLDDLALALRSVKTQDDGNGNLEYEHKSAKPFVEPILKTIGLPDWNFTVWMWNTSFKWQELPGPVNIIPICNITESARSEPGGALKFGLMRRIDGKVTVEPRLTAIFAVPPIARYVDARARG</sequence>
<comment type="caution">
    <text evidence="1">The sequence shown here is derived from an EMBL/GenBank/DDBJ whole genome shotgun (WGS) entry which is preliminary data.</text>
</comment>
<dbReference type="Proteomes" id="UP000186955">
    <property type="component" value="Unassembled WGS sequence"/>
</dbReference>
<reference evidence="1 2" key="1">
    <citation type="submission" date="2016-10" db="EMBL/GenBank/DDBJ databases">
        <title>Genome sequence of the ascomycete fungus Penicillium subrubescens.</title>
        <authorList>
            <person name="De Vries R.P."/>
            <person name="Peng M."/>
            <person name="Dilokpimol A."/>
            <person name="Hilden K."/>
            <person name="Makela M.R."/>
            <person name="Grigoriev I."/>
            <person name="Riley R."/>
            <person name="Granchi Z."/>
        </authorList>
    </citation>
    <scope>NUCLEOTIDE SEQUENCE [LARGE SCALE GENOMIC DNA]</scope>
    <source>
        <strain evidence="1 2">CBS 132785</strain>
    </source>
</reference>
<evidence type="ECO:0000313" key="1">
    <source>
        <dbReference type="EMBL" id="OKP09484.1"/>
    </source>
</evidence>
<keyword evidence="2" id="KW-1185">Reference proteome</keyword>